<dbReference type="HOGENOM" id="CLU_1969148_0_0_10"/>
<evidence type="ECO:0000313" key="2">
    <source>
        <dbReference type="Proteomes" id="UP000002028"/>
    </source>
</evidence>
<accession>D2QVY4</accession>
<dbReference type="KEGG" id="sli:Slin_7023"/>
<name>D2QVY4_SPILD</name>
<proteinExistence type="predicted"/>
<dbReference type="Proteomes" id="UP000002028">
    <property type="component" value="Plasmid pSLIN04"/>
</dbReference>
<dbReference type="AlphaFoldDB" id="D2QVY4"/>
<organism evidence="1 2">
    <name type="scientific">Spirosoma linguale (strain ATCC 33905 / DSM 74 / LMG 10896 / Claus 1)</name>
    <dbReference type="NCBI Taxonomy" id="504472"/>
    <lineage>
        <taxon>Bacteria</taxon>
        <taxon>Pseudomonadati</taxon>
        <taxon>Bacteroidota</taxon>
        <taxon>Cytophagia</taxon>
        <taxon>Cytophagales</taxon>
        <taxon>Cytophagaceae</taxon>
        <taxon>Spirosoma</taxon>
    </lineage>
</organism>
<geneLocation type="plasmid" evidence="1 2">
    <name>pSLIN04</name>
</geneLocation>
<reference evidence="1 2" key="1">
    <citation type="journal article" date="2010" name="Stand. Genomic Sci.">
        <title>Complete genome sequence of Spirosoma linguale type strain (1).</title>
        <authorList>
            <person name="Lail K."/>
            <person name="Sikorski J."/>
            <person name="Saunders E."/>
            <person name="Lapidus A."/>
            <person name="Glavina Del Rio T."/>
            <person name="Copeland A."/>
            <person name="Tice H."/>
            <person name="Cheng J.-F."/>
            <person name="Lucas S."/>
            <person name="Nolan M."/>
            <person name="Bruce D."/>
            <person name="Goodwin L."/>
            <person name="Pitluck S."/>
            <person name="Ivanova N."/>
            <person name="Mavromatis K."/>
            <person name="Ovchinnikova G."/>
            <person name="Pati A."/>
            <person name="Chen A."/>
            <person name="Palaniappan K."/>
            <person name="Land M."/>
            <person name="Hauser L."/>
            <person name="Chang Y.-J."/>
            <person name="Jeffries C.D."/>
            <person name="Chain P."/>
            <person name="Brettin T."/>
            <person name="Detter J.C."/>
            <person name="Schuetze A."/>
            <person name="Rohde M."/>
            <person name="Tindall B.J."/>
            <person name="Goeker M."/>
            <person name="Bristow J."/>
            <person name="Eisen J.A."/>
            <person name="Markowitz V."/>
            <person name="Hugenholtz P."/>
            <person name="Kyrpides N.C."/>
            <person name="Klenk H.-P."/>
            <person name="Chen F."/>
        </authorList>
    </citation>
    <scope>NUCLEOTIDE SEQUENCE [LARGE SCALE GENOMIC DNA]</scope>
    <source>
        <strain evidence="2">ATCC 33905 / DSM 74 / LMG 10896 / Claus 1</strain>
    </source>
</reference>
<keyword evidence="1" id="KW-0614">Plasmid</keyword>
<dbReference type="EMBL" id="CP001773">
    <property type="protein sequence ID" value="ADB42966.1"/>
    <property type="molecule type" value="Genomic_DNA"/>
</dbReference>
<keyword evidence="2" id="KW-1185">Reference proteome</keyword>
<evidence type="ECO:0000313" key="1">
    <source>
        <dbReference type="EMBL" id="ADB42966.1"/>
    </source>
</evidence>
<protein>
    <submittedName>
        <fullName evidence="1">Uncharacterized protein</fullName>
    </submittedName>
</protein>
<gene>
    <name evidence="1" type="ordered locus">Slin_7023</name>
</gene>
<sequence>MTLYQIFFLTAGSLLIGCKGEDILTSCSSKPTEVISQQLVKAQGTVKQYGSSDQFYIKLNKCSDCRTIRPNPPGLSAPANPCNLPESFQKDGLSIDFSGIVRIDTTLNYSAIDISGIPLQLTSIKLR</sequence>